<keyword evidence="1" id="KW-0812">Transmembrane</keyword>
<dbReference type="AlphaFoldDB" id="A0A256FU77"/>
<feature type="transmembrane region" description="Helical" evidence="1">
    <location>
        <begin position="130"/>
        <end position="149"/>
    </location>
</feature>
<feature type="transmembrane region" description="Helical" evidence="1">
    <location>
        <begin position="227"/>
        <end position="248"/>
    </location>
</feature>
<dbReference type="Pfam" id="PF13593">
    <property type="entry name" value="SBF_like"/>
    <property type="match status" value="1"/>
</dbReference>
<protein>
    <recommendedName>
        <fullName evidence="4">Bile acid:sodium symporter</fullName>
    </recommendedName>
</protein>
<feature type="transmembrane region" description="Helical" evidence="1">
    <location>
        <begin position="97"/>
        <end position="118"/>
    </location>
</feature>
<dbReference type="GO" id="GO:0005886">
    <property type="term" value="C:plasma membrane"/>
    <property type="evidence" value="ECO:0007669"/>
    <property type="project" value="TreeGrafter"/>
</dbReference>
<dbReference type="InterPro" id="IPR016833">
    <property type="entry name" value="Put_Na-Bile_cotransptr"/>
</dbReference>
<dbReference type="PANTHER" id="PTHR18640">
    <property type="entry name" value="SOLUTE CARRIER FAMILY 10 MEMBER 7"/>
    <property type="match status" value="1"/>
</dbReference>
<dbReference type="OrthoDB" id="9792271at2"/>
<sequence>MKLDPFLLLMITAVVIATFFPATGHAAEIVDRLGLIGVSFLFFAHGAALSRQAVLSGLKQWQLHLFIFATTFVVFPIAVQPISFLPTSLVPEDLQLGFLYLAVLPSAVSSSIAYTAIAKGSVPAAVCNSAGSNVFGLLLTPLLMTFFLKSSAVGAADLTHTIKDVVLQLLVPFGLGQAIHPLLGRFIARRKDWLEKYDQSVIVVIIYGAFSQSVTAGLWKIMPARSLVLTVILCTVLLLLIFTFTIICSRRLGFTRGDEIAAVFCGSKKSLASGLPLAQVLFAGNPGFGMIVLPIMLYNQIQILVGAILARKYARGEVYEKPTAENLQ</sequence>
<proteinExistence type="predicted"/>
<feature type="transmembrane region" description="Helical" evidence="1">
    <location>
        <begin position="36"/>
        <end position="58"/>
    </location>
</feature>
<dbReference type="RefSeq" id="WP_094573677.1">
    <property type="nucleotide sequence ID" value="NZ_JBHEEL010000010.1"/>
</dbReference>
<feature type="transmembrane region" description="Helical" evidence="1">
    <location>
        <begin position="260"/>
        <end position="282"/>
    </location>
</feature>
<organism evidence="2 3">
    <name type="scientific">Brucella rhizosphaerae</name>
    <dbReference type="NCBI Taxonomy" id="571254"/>
    <lineage>
        <taxon>Bacteria</taxon>
        <taxon>Pseudomonadati</taxon>
        <taxon>Pseudomonadota</taxon>
        <taxon>Alphaproteobacteria</taxon>
        <taxon>Hyphomicrobiales</taxon>
        <taxon>Brucellaceae</taxon>
        <taxon>Brucella/Ochrobactrum group</taxon>
        <taxon>Brucella</taxon>
    </lineage>
</organism>
<evidence type="ECO:0008006" key="4">
    <source>
        <dbReference type="Google" id="ProtNLM"/>
    </source>
</evidence>
<name>A0A256FU77_9HYPH</name>
<evidence type="ECO:0000313" key="2">
    <source>
        <dbReference type="EMBL" id="OYR18399.1"/>
    </source>
</evidence>
<feature type="transmembrane region" description="Helical" evidence="1">
    <location>
        <begin position="200"/>
        <end position="221"/>
    </location>
</feature>
<dbReference type="Gene3D" id="1.20.1530.20">
    <property type="match status" value="1"/>
</dbReference>
<reference evidence="2 3" key="1">
    <citation type="submission" date="2017-07" db="EMBL/GenBank/DDBJ databases">
        <title>Phylogenetic study on the rhizospheric bacterium Ochrobactrum sp. A44.</title>
        <authorList>
            <person name="Krzyzanowska D.M."/>
            <person name="Ossowicki A."/>
            <person name="Rajewska M."/>
            <person name="Maciag T."/>
            <person name="Kaczynski Z."/>
            <person name="Czerwicka M."/>
            <person name="Jafra S."/>
        </authorList>
    </citation>
    <scope>NUCLEOTIDE SEQUENCE [LARGE SCALE GENOMIC DNA]</scope>
    <source>
        <strain evidence="2 3">PR17</strain>
    </source>
</reference>
<accession>A0A256FU77</accession>
<evidence type="ECO:0000256" key="1">
    <source>
        <dbReference type="SAM" id="Phobius"/>
    </source>
</evidence>
<dbReference type="PANTHER" id="PTHR18640:SF5">
    <property type="entry name" value="SODIUM_BILE ACID COTRANSPORTER 7"/>
    <property type="match status" value="1"/>
</dbReference>
<feature type="transmembrane region" description="Helical" evidence="1">
    <location>
        <begin position="65"/>
        <end position="85"/>
    </location>
</feature>
<comment type="caution">
    <text evidence="2">The sequence shown here is derived from an EMBL/GenBank/DDBJ whole genome shotgun (WGS) entry which is preliminary data.</text>
</comment>
<keyword evidence="3" id="KW-1185">Reference proteome</keyword>
<dbReference type="InterPro" id="IPR038770">
    <property type="entry name" value="Na+/solute_symporter_sf"/>
</dbReference>
<feature type="transmembrane region" description="Helical" evidence="1">
    <location>
        <begin position="169"/>
        <end position="188"/>
    </location>
</feature>
<keyword evidence="1" id="KW-0472">Membrane</keyword>
<dbReference type="Proteomes" id="UP000216345">
    <property type="component" value="Unassembled WGS sequence"/>
</dbReference>
<gene>
    <name evidence="2" type="ORF">CEV32_3280</name>
</gene>
<keyword evidence="1" id="KW-1133">Transmembrane helix</keyword>
<dbReference type="EMBL" id="NNRK01000012">
    <property type="protein sequence ID" value="OYR18399.1"/>
    <property type="molecule type" value="Genomic_DNA"/>
</dbReference>
<evidence type="ECO:0000313" key="3">
    <source>
        <dbReference type="Proteomes" id="UP000216345"/>
    </source>
</evidence>
<dbReference type="PIRSF" id="PIRSF026166">
    <property type="entry name" value="UCP026166"/>
    <property type="match status" value="1"/>
</dbReference>
<feature type="transmembrane region" description="Helical" evidence="1">
    <location>
        <begin position="288"/>
        <end position="310"/>
    </location>
</feature>